<dbReference type="GO" id="GO:0016758">
    <property type="term" value="F:hexosyltransferase activity"/>
    <property type="evidence" value="ECO:0007669"/>
    <property type="project" value="TreeGrafter"/>
</dbReference>
<dbReference type="GO" id="GO:1901137">
    <property type="term" value="P:carbohydrate derivative biosynthetic process"/>
    <property type="evidence" value="ECO:0007669"/>
    <property type="project" value="UniProtKB-ARBA"/>
</dbReference>
<keyword evidence="5" id="KW-1185">Reference proteome</keyword>
<dbReference type="Pfam" id="PF13579">
    <property type="entry name" value="Glyco_trans_4_4"/>
    <property type="match status" value="1"/>
</dbReference>
<name>A0A9E6Y3D4_9ACTN</name>
<keyword evidence="1" id="KW-0328">Glycosyltransferase</keyword>
<dbReference type="RefSeq" id="WP_259312843.1">
    <property type="nucleotide sequence ID" value="NZ_CP087164.1"/>
</dbReference>
<dbReference type="Gene3D" id="3.40.50.2000">
    <property type="entry name" value="Glycogen Phosphorylase B"/>
    <property type="match status" value="2"/>
</dbReference>
<dbReference type="AlphaFoldDB" id="A0A9E6Y3D4"/>
<dbReference type="Proteomes" id="UP001162834">
    <property type="component" value="Chromosome"/>
</dbReference>
<dbReference type="Pfam" id="PF13692">
    <property type="entry name" value="Glyco_trans_1_4"/>
    <property type="match status" value="1"/>
</dbReference>
<gene>
    <name evidence="4" type="ORF">DSM104329_05258</name>
</gene>
<dbReference type="KEGG" id="sbae:DSM104329_05258"/>
<dbReference type="PANTHER" id="PTHR45947">
    <property type="entry name" value="SULFOQUINOVOSYL TRANSFERASE SQD2"/>
    <property type="match status" value="1"/>
</dbReference>
<evidence type="ECO:0000313" key="4">
    <source>
        <dbReference type="EMBL" id="UGS38828.1"/>
    </source>
</evidence>
<protein>
    <recommendedName>
        <fullName evidence="3">Glycosyltransferase subfamily 4-like N-terminal domain-containing protein</fullName>
    </recommendedName>
</protein>
<dbReference type="InterPro" id="IPR050194">
    <property type="entry name" value="Glycosyltransferase_grp1"/>
</dbReference>
<evidence type="ECO:0000259" key="3">
    <source>
        <dbReference type="Pfam" id="PF13579"/>
    </source>
</evidence>
<evidence type="ECO:0000256" key="1">
    <source>
        <dbReference type="ARBA" id="ARBA00022676"/>
    </source>
</evidence>
<evidence type="ECO:0000256" key="2">
    <source>
        <dbReference type="ARBA" id="ARBA00022679"/>
    </source>
</evidence>
<proteinExistence type="predicted"/>
<sequence>MRVVFLTHYFPPEKGAAQTRIAALAGGLQAAGLDVTVHTGFPHYPDGAVKRPYRNRAWLREAGPVPVLRSAVCPVANRGVARRLLDHTGFAASALATAPLAGPADVVVVESPPLFTAAAGVLYARGKRAALVMNVADRWPATAVELGALTNARAVAAAEGLERWCYRHAAAVTTPTEGIAAALERLPEAAGKVARVLPAVDLERFAAAPPPRLDGPLRVVYAGTIGLAQNMATLVEAARLAGPETVAVTIAGDGAQAQEVEARAASVDNVTWLGTVAPDAVPGLYAGAHAGAVLLGAQPILDGAFPTKLLEVMAARRPVVLGARGESAREVREAGAGVVADPDDAPALADALRRLRADPAGVARMGDAGLARVRERYSRARSVEHWRELLTAVAGQCSVS</sequence>
<organism evidence="4 5">
    <name type="scientific">Capillimicrobium parvum</name>
    <dbReference type="NCBI Taxonomy" id="2884022"/>
    <lineage>
        <taxon>Bacteria</taxon>
        <taxon>Bacillati</taxon>
        <taxon>Actinomycetota</taxon>
        <taxon>Thermoleophilia</taxon>
        <taxon>Solirubrobacterales</taxon>
        <taxon>Capillimicrobiaceae</taxon>
        <taxon>Capillimicrobium</taxon>
    </lineage>
</organism>
<accession>A0A9E6Y3D4</accession>
<reference evidence="4" key="1">
    <citation type="journal article" date="2022" name="Int. J. Syst. Evol. Microbiol.">
        <title>Pseudomonas aegrilactucae sp. nov. and Pseudomonas morbosilactucae sp. nov., pathogens causing bacterial rot of lettuce in Japan.</title>
        <authorList>
            <person name="Sawada H."/>
            <person name="Fujikawa T."/>
            <person name="Satou M."/>
        </authorList>
    </citation>
    <scope>NUCLEOTIDE SEQUENCE</scope>
    <source>
        <strain evidence="4">0166_1</strain>
    </source>
</reference>
<dbReference type="InterPro" id="IPR028098">
    <property type="entry name" value="Glyco_trans_4-like_N"/>
</dbReference>
<dbReference type="EMBL" id="CP087164">
    <property type="protein sequence ID" value="UGS38828.1"/>
    <property type="molecule type" value="Genomic_DNA"/>
</dbReference>
<evidence type="ECO:0000313" key="5">
    <source>
        <dbReference type="Proteomes" id="UP001162834"/>
    </source>
</evidence>
<keyword evidence="2" id="KW-0808">Transferase</keyword>
<dbReference type="SUPFAM" id="SSF53756">
    <property type="entry name" value="UDP-Glycosyltransferase/glycogen phosphorylase"/>
    <property type="match status" value="1"/>
</dbReference>
<dbReference type="PANTHER" id="PTHR45947:SF3">
    <property type="entry name" value="SULFOQUINOVOSYL TRANSFERASE SQD2"/>
    <property type="match status" value="1"/>
</dbReference>
<feature type="domain" description="Glycosyltransferase subfamily 4-like N-terminal" evidence="3">
    <location>
        <begin position="15"/>
        <end position="196"/>
    </location>
</feature>
<dbReference type="CDD" id="cd03794">
    <property type="entry name" value="GT4_WbuB-like"/>
    <property type="match status" value="1"/>
</dbReference>